<dbReference type="OrthoDB" id="3218510at2"/>
<proteinExistence type="predicted"/>
<sequence length="197" mass="21360">MTTPESLTARPHSRPEAARTAPARPHGHLRGTAPHPVVRRPHPYHRAEESPGLAPLTARPHRHLSNTAPHPAGRSPRQPRAACTAAQTGHDSRALAARFAHRLVEVLTGARPSGQLMRHTSLDGYGQLASLVRSGALRRGGATVRPRLGPVHDRSPSPDAVEACVRVDLGRRHHMVAFRLEQRGPAGQWQCTAVEAR</sequence>
<gene>
    <name evidence="2" type="ORF">F7Q99_09275</name>
</gene>
<evidence type="ECO:0000313" key="3">
    <source>
        <dbReference type="Proteomes" id="UP000450000"/>
    </source>
</evidence>
<dbReference type="EMBL" id="WBOF01000001">
    <property type="protein sequence ID" value="MQS12472.1"/>
    <property type="molecule type" value="Genomic_DNA"/>
</dbReference>
<keyword evidence="3" id="KW-1185">Reference proteome</keyword>
<evidence type="ECO:0000313" key="2">
    <source>
        <dbReference type="EMBL" id="MQS12472.1"/>
    </source>
</evidence>
<dbReference type="AlphaFoldDB" id="A0A6N7KLR5"/>
<reference evidence="2 3" key="1">
    <citation type="submission" date="2019-09" db="EMBL/GenBank/DDBJ databases">
        <title>Genome Sequences of Streptomyces kaniharaensis ATCC 21070.</title>
        <authorList>
            <person name="Zhu W."/>
            <person name="De Crecy-Lagard V."/>
            <person name="Richards N.G."/>
        </authorList>
    </citation>
    <scope>NUCLEOTIDE SEQUENCE [LARGE SCALE GENOMIC DNA]</scope>
    <source>
        <strain evidence="2 3">SF-557</strain>
    </source>
</reference>
<evidence type="ECO:0000256" key="1">
    <source>
        <dbReference type="SAM" id="MobiDB-lite"/>
    </source>
</evidence>
<accession>A0A6N7KLR5</accession>
<name>A0A6N7KLR5_9ACTN</name>
<organism evidence="2 3">
    <name type="scientific">Streptomyces kaniharaensis</name>
    <dbReference type="NCBI Taxonomy" id="212423"/>
    <lineage>
        <taxon>Bacteria</taxon>
        <taxon>Bacillati</taxon>
        <taxon>Actinomycetota</taxon>
        <taxon>Actinomycetes</taxon>
        <taxon>Kitasatosporales</taxon>
        <taxon>Streptomycetaceae</taxon>
        <taxon>Streptomyces</taxon>
    </lineage>
</organism>
<protein>
    <submittedName>
        <fullName evidence="2">Uncharacterized protein</fullName>
    </submittedName>
</protein>
<dbReference type="Pfam" id="PF20060">
    <property type="entry name" value="DUF6459"/>
    <property type="match status" value="1"/>
</dbReference>
<comment type="caution">
    <text evidence="2">The sequence shown here is derived from an EMBL/GenBank/DDBJ whole genome shotgun (WGS) entry which is preliminary data.</text>
</comment>
<dbReference type="Proteomes" id="UP000450000">
    <property type="component" value="Unassembled WGS sequence"/>
</dbReference>
<feature type="region of interest" description="Disordered" evidence="1">
    <location>
        <begin position="1"/>
        <end position="89"/>
    </location>
</feature>
<dbReference type="RefSeq" id="WP_153460840.1">
    <property type="nucleotide sequence ID" value="NZ_WBOF01000001.1"/>
</dbReference>
<dbReference type="InterPro" id="IPR045596">
    <property type="entry name" value="DUF6459"/>
</dbReference>